<evidence type="ECO:0000256" key="1">
    <source>
        <dbReference type="SAM" id="SignalP"/>
    </source>
</evidence>
<reference evidence="3 4" key="1">
    <citation type="journal article" date="2014" name="PLoS ONE">
        <title>De novo Genome Assembly of the Fungal Plant Pathogen Pyrenophora semeniperda.</title>
        <authorList>
            <person name="Soliai M.M."/>
            <person name="Meyer S.E."/>
            <person name="Udall J.A."/>
            <person name="Elzinga D.E."/>
            <person name="Hermansen R.A."/>
            <person name="Bodily P.M."/>
            <person name="Hart A.A."/>
            <person name="Coleman C.E."/>
        </authorList>
    </citation>
    <scope>NUCLEOTIDE SEQUENCE [LARGE SCALE GENOMIC DNA]</scope>
    <source>
        <strain evidence="3 4">CCB06</strain>
        <tissue evidence="3">Mycelium</tissue>
    </source>
</reference>
<evidence type="ECO:0000313" key="4">
    <source>
        <dbReference type="Proteomes" id="UP000265663"/>
    </source>
</evidence>
<organism evidence="3 4">
    <name type="scientific">Pyrenophora seminiperda CCB06</name>
    <dbReference type="NCBI Taxonomy" id="1302712"/>
    <lineage>
        <taxon>Eukaryota</taxon>
        <taxon>Fungi</taxon>
        <taxon>Dikarya</taxon>
        <taxon>Ascomycota</taxon>
        <taxon>Pezizomycotina</taxon>
        <taxon>Dothideomycetes</taxon>
        <taxon>Pleosporomycetidae</taxon>
        <taxon>Pleosporales</taxon>
        <taxon>Pleosporineae</taxon>
        <taxon>Pleosporaceae</taxon>
        <taxon>Pyrenophora</taxon>
    </lineage>
</organism>
<dbReference type="OrthoDB" id="3660917at2759"/>
<keyword evidence="1" id="KW-0732">Signal</keyword>
<feature type="domain" description="DUF8213" evidence="2">
    <location>
        <begin position="86"/>
        <end position="169"/>
    </location>
</feature>
<evidence type="ECO:0000259" key="2">
    <source>
        <dbReference type="Pfam" id="PF26641"/>
    </source>
</evidence>
<evidence type="ECO:0000313" key="3">
    <source>
        <dbReference type="EMBL" id="RMZ74661.1"/>
    </source>
</evidence>
<name>A0A3M7MJH1_9PLEO</name>
<dbReference type="Proteomes" id="UP000265663">
    <property type="component" value="Unassembled WGS sequence"/>
</dbReference>
<feature type="chain" id="PRO_5018016254" evidence="1">
    <location>
        <begin position="19"/>
        <end position="169"/>
    </location>
</feature>
<feature type="domain" description="DUF8213" evidence="2">
    <location>
        <begin position="25"/>
        <end position="70"/>
    </location>
</feature>
<keyword evidence="4" id="KW-1185">Reference proteome</keyword>
<protein>
    <submittedName>
        <fullName evidence="3">Hydrolytic enzyme</fullName>
    </submittedName>
</protein>
<gene>
    <name evidence="3" type="ORF">GMOD_00003730</name>
</gene>
<dbReference type="InterPro" id="IPR058526">
    <property type="entry name" value="DUF8213"/>
</dbReference>
<dbReference type="EMBL" id="KE747844">
    <property type="protein sequence ID" value="RMZ74661.1"/>
    <property type="molecule type" value="Genomic_DNA"/>
</dbReference>
<dbReference type="AlphaFoldDB" id="A0A3M7MJH1"/>
<dbReference type="Pfam" id="PF26641">
    <property type="entry name" value="DUF8213"/>
    <property type="match status" value="2"/>
</dbReference>
<accession>A0A3M7MJH1</accession>
<feature type="signal peptide" evidence="1">
    <location>
        <begin position="1"/>
        <end position="18"/>
    </location>
</feature>
<sequence>MHLLSLYLTALVASQVSATPAMEKRSISCLRLGATATATWKNAAGQTCRWSGIVGSNFGVNSATGGEYAVHPSHISIHTVPDILHRYSCNGRCGAGCSGASIGNAYTQDCFSHDVCSWFENASGGASDPNCGAAFNAAIDDTIGGAAAGCGLTNPSNAAVRPSTRPTCS</sequence>
<proteinExistence type="predicted"/>